<evidence type="ECO:0000256" key="8">
    <source>
        <dbReference type="ARBA" id="ARBA00022737"/>
    </source>
</evidence>
<keyword evidence="5" id="KW-0356">Hemostasis</keyword>
<dbReference type="Proteomes" id="UP001152836">
    <property type="component" value="Unassembled WGS sequence"/>
</dbReference>
<dbReference type="GO" id="GO:0045861">
    <property type="term" value="P:negative regulation of proteolysis"/>
    <property type="evidence" value="ECO:0007669"/>
    <property type="project" value="UniProtKB-ARBA"/>
</dbReference>
<dbReference type="PANTHER" id="PTHR13814:SF12">
    <property type="entry name" value="KININOGEN-1"/>
    <property type="match status" value="1"/>
</dbReference>
<dbReference type="GO" id="GO:0004869">
    <property type="term" value="F:cysteine-type endopeptidase inhibitor activity"/>
    <property type="evidence" value="ECO:0007669"/>
    <property type="project" value="UniProtKB-KW"/>
</dbReference>
<organism evidence="17 18">
    <name type="scientific">Phodopus roborovskii</name>
    <name type="common">Roborovski's desert hamster</name>
    <name type="synonym">Cricetulus roborovskii</name>
    <dbReference type="NCBI Taxonomy" id="109678"/>
    <lineage>
        <taxon>Eukaryota</taxon>
        <taxon>Metazoa</taxon>
        <taxon>Chordata</taxon>
        <taxon>Craniata</taxon>
        <taxon>Vertebrata</taxon>
        <taxon>Euteleostomi</taxon>
        <taxon>Mammalia</taxon>
        <taxon>Eutheria</taxon>
        <taxon>Euarchontoglires</taxon>
        <taxon>Glires</taxon>
        <taxon>Rodentia</taxon>
        <taxon>Myomorpha</taxon>
        <taxon>Muroidea</taxon>
        <taxon>Cricetidae</taxon>
        <taxon>Cricetinae</taxon>
        <taxon>Phodopus</taxon>
    </lineage>
</organism>
<name>A0AAU9ZHT7_PHORO</name>
<keyword evidence="6" id="KW-0789">Thiol protease inhibitor</keyword>
<keyword evidence="7 15" id="KW-0732">Signal</keyword>
<evidence type="ECO:0000256" key="1">
    <source>
        <dbReference type="ARBA" id="ARBA00004239"/>
    </source>
</evidence>
<keyword evidence="8" id="KW-0677">Repeat</keyword>
<dbReference type="FunFam" id="3.10.450.10:FF:000002">
    <property type="entry name" value="Kininogen 1"/>
    <property type="match status" value="2"/>
</dbReference>
<dbReference type="CDD" id="cd00042">
    <property type="entry name" value="CY"/>
    <property type="match status" value="3"/>
</dbReference>
<keyword evidence="3" id="KW-0964">Secreted</keyword>
<evidence type="ECO:0000256" key="9">
    <source>
        <dbReference type="ARBA" id="ARBA00022858"/>
    </source>
</evidence>
<comment type="caution">
    <text evidence="17">The sequence shown here is derived from an EMBL/GenBank/DDBJ whole genome shotgun (WGS) entry which is preliminary data.</text>
</comment>
<dbReference type="GO" id="GO:0007162">
    <property type="term" value="P:negative regulation of cell adhesion"/>
    <property type="evidence" value="ECO:0007669"/>
    <property type="project" value="UniProtKB-ARBA"/>
</dbReference>
<dbReference type="Gene3D" id="3.10.450.10">
    <property type="match status" value="3"/>
</dbReference>
<dbReference type="GO" id="GO:0072562">
    <property type="term" value="C:blood microparticle"/>
    <property type="evidence" value="ECO:0007669"/>
    <property type="project" value="TreeGrafter"/>
</dbReference>
<dbReference type="GO" id="GO:0006954">
    <property type="term" value="P:inflammatory response"/>
    <property type="evidence" value="ECO:0007669"/>
    <property type="project" value="UniProtKB-KW"/>
</dbReference>
<evidence type="ECO:0000256" key="2">
    <source>
        <dbReference type="ARBA" id="ARBA00022429"/>
    </source>
</evidence>
<feature type="signal peptide" evidence="15">
    <location>
        <begin position="1"/>
        <end position="16"/>
    </location>
</feature>
<feature type="region of interest" description="Disordered" evidence="14">
    <location>
        <begin position="593"/>
        <end position="629"/>
    </location>
</feature>
<evidence type="ECO:0000256" key="13">
    <source>
        <dbReference type="ARBA" id="ARBA00023198"/>
    </source>
</evidence>
<dbReference type="InterPro" id="IPR027358">
    <property type="entry name" value="Kininogen-type_cystatin_dom"/>
</dbReference>
<feature type="chain" id="PRO_5043583556" evidence="15">
    <location>
        <begin position="17"/>
        <end position="629"/>
    </location>
</feature>
<dbReference type="PANTHER" id="PTHR13814">
    <property type="entry name" value="FETUIN"/>
    <property type="match status" value="1"/>
</dbReference>
<feature type="compositionally biased region" description="Low complexity" evidence="14">
    <location>
        <begin position="512"/>
        <end position="521"/>
    </location>
</feature>
<evidence type="ECO:0000256" key="5">
    <source>
        <dbReference type="ARBA" id="ARBA00022696"/>
    </source>
</evidence>
<gene>
    <name evidence="17" type="primary">Kng1</name>
    <name evidence="17" type="ORF">PHOROB_LOCUS9197</name>
</gene>
<dbReference type="RefSeq" id="XP_051047173.1">
    <property type="nucleotide sequence ID" value="XM_051191216.1"/>
</dbReference>
<dbReference type="PROSITE" id="PS00287">
    <property type="entry name" value="CYSTATIN"/>
    <property type="match status" value="2"/>
</dbReference>
<dbReference type="KEGG" id="prob:127227002"/>
<proteinExistence type="predicted"/>
<protein>
    <submittedName>
        <fullName evidence="17">Kng1 protein</fullName>
    </submittedName>
</protein>
<dbReference type="GO" id="GO:0030195">
    <property type="term" value="P:negative regulation of blood coagulation"/>
    <property type="evidence" value="ECO:0007669"/>
    <property type="project" value="TreeGrafter"/>
</dbReference>
<evidence type="ECO:0000256" key="11">
    <source>
        <dbReference type="ARBA" id="ARBA00023157"/>
    </source>
</evidence>
<dbReference type="GO" id="GO:0042311">
    <property type="term" value="P:vasodilation"/>
    <property type="evidence" value="ECO:0007669"/>
    <property type="project" value="UniProtKB-KW"/>
</dbReference>
<evidence type="ECO:0000256" key="14">
    <source>
        <dbReference type="SAM" id="MobiDB-lite"/>
    </source>
</evidence>
<dbReference type="GeneID" id="127227002"/>
<comment type="subcellular location">
    <subcellularLocation>
        <location evidence="1">Secreted</location>
        <location evidence="1">Extracellular space</location>
    </subcellularLocation>
</comment>
<keyword evidence="13" id="KW-0395">Inflammatory response</keyword>
<feature type="compositionally biased region" description="Basic residues" evidence="14">
    <location>
        <begin position="482"/>
        <end position="500"/>
    </location>
</feature>
<keyword evidence="12" id="KW-0325">Glycoprotein</keyword>
<feature type="domain" description="Cystatin kininogen-type" evidence="16">
    <location>
        <begin position="273"/>
        <end position="376"/>
    </location>
</feature>
<dbReference type="InterPro" id="IPR000010">
    <property type="entry name" value="Cystatin_dom"/>
</dbReference>
<feature type="region of interest" description="Disordered" evidence="14">
    <location>
        <begin position="390"/>
        <end position="461"/>
    </location>
</feature>
<dbReference type="InterPro" id="IPR050735">
    <property type="entry name" value="Kininogen_Fetuin_HRG"/>
</dbReference>
<feature type="compositionally biased region" description="Basic and acidic residues" evidence="14">
    <location>
        <begin position="608"/>
        <end position="621"/>
    </location>
</feature>
<keyword evidence="18" id="KW-1185">Reference proteome</keyword>
<keyword evidence="9" id="KW-0838">Vasoactive</keyword>
<accession>A0AAU9ZHT7</accession>
<dbReference type="GO" id="GO:0007596">
    <property type="term" value="P:blood coagulation"/>
    <property type="evidence" value="ECO:0007669"/>
    <property type="project" value="UniProtKB-KW"/>
</dbReference>
<sequence>MKLITLLFLCSRLVTGLTQEGASQEIDCNDEDVFQAVDVALKKYNARNQSGNQFMLYRVTEGTKMVGAETFYSFKYQIKEGNCSVQSGLTWQDCGFKDAEEAATGECTATVGKRGPKKFSVATQTCKITPGNGPIVTDEYTCLGCVHPISTDNPELQPILKHAIEHFNNKTNHSHLFALEEVKTAQRQVVAGLNFEITYSIVQTNCSKKHFLLLTPECKSLPDGDVGECRHNAYVDIKQRIADFSQNCDLYPGEDLVQPLPEDCPGCPRKIPVDSPEVTEALGHAIRKLNTQNSHSFYFKIDTVKKATSQVVAGMKYFIEFIARETECSKESNAELTENCEVKPVGQSLNCNANVYMRPWENKVEPTVNCRALEMITMMRRPPGFSPFRSVQVQETKEGTTVSPPYTSMAQEEQDPESEGRPTHGHDKQMRHKVDHGHKHGHHQGHWPPKRHGLGHGHQHKLVHLKPQREDGFDHRHLVEHGHKHGHGHGKHKNKDKNKGKHTDQRTEPLASSSEDSSTISFTQAQGRTTSSPPLAQPSVMITSSDFQDSDLIDDMVVTPPPYATENDDDFIPDIHVQPDSLSFKLISDFPEATSHKCPGRPWKPAHSRKDPDPEGEKYSEFDLADALS</sequence>
<feature type="compositionally biased region" description="Basic residues" evidence="14">
    <location>
        <begin position="429"/>
        <end position="461"/>
    </location>
</feature>
<feature type="region of interest" description="Disordered" evidence="14">
    <location>
        <begin position="480"/>
        <end position="539"/>
    </location>
</feature>
<evidence type="ECO:0000256" key="6">
    <source>
        <dbReference type="ARBA" id="ARBA00022704"/>
    </source>
</evidence>
<dbReference type="CTD" id="3827"/>
<dbReference type="GO" id="GO:0007204">
    <property type="term" value="P:positive regulation of cytosolic calcium ion concentration"/>
    <property type="evidence" value="ECO:0007669"/>
    <property type="project" value="TreeGrafter"/>
</dbReference>
<dbReference type="PRINTS" id="PR00334">
    <property type="entry name" value="KININOGEN"/>
</dbReference>
<feature type="domain" description="Cystatin kininogen-type" evidence="16">
    <location>
        <begin position="151"/>
        <end position="254"/>
    </location>
</feature>
<dbReference type="Pfam" id="PF00031">
    <property type="entry name" value="Cystatin"/>
    <property type="match status" value="3"/>
</dbReference>
<keyword evidence="10" id="KW-0094">Blood coagulation</keyword>
<evidence type="ECO:0000256" key="12">
    <source>
        <dbReference type="ARBA" id="ARBA00023180"/>
    </source>
</evidence>
<evidence type="ECO:0000313" key="17">
    <source>
        <dbReference type="EMBL" id="CAH6792201.1"/>
    </source>
</evidence>
<feature type="compositionally biased region" description="Basic and acidic residues" evidence="14">
    <location>
        <begin position="418"/>
        <end position="428"/>
    </location>
</feature>
<dbReference type="FunFam" id="3.10.450.10:FF:000008">
    <property type="entry name" value="Kininogen 1"/>
    <property type="match status" value="1"/>
</dbReference>
<reference evidence="17" key="1">
    <citation type="submission" date="2022-06" db="EMBL/GenBank/DDBJ databases">
        <authorList>
            <person name="Andreotti S."/>
            <person name="Wyler E."/>
        </authorList>
    </citation>
    <scope>NUCLEOTIDE SEQUENCE</scope>
</reference>
<dbReference type="InterPro" id="IPR046350">
    <property type="entry name" value="Cystatin_sf"/>
</dbReference>
<evidence type="ECO:0000259" key="16">
    <source>
        <dbReference type="PROSITE" id="PS51647"/>
    </source>
</evidence>
<dbReference type="SMART" id="SM00043">
    <property type="entry name" value="CY"/>
    <property type="match status" value="3"/>
</dbReference>
<dbReference type="SUPFAM" id="SSF54403">
    <property type="entry name" value="Cystatin/monellin"/>
    <property type="match status" value="3"/>
</dbReference>
<dbReference type="PROSITE" id="PS51647">
    <property type="entry name" value="CYSTATIN_KININOGEN"/>
    <property type="match status" value="3"/>
</dbReference>
<dbReference type="EMBL" id="CALSGD010001453">
    <property type="protein sequence ID" value="CAH6792201.1"/>
    <property type="molecule type" value="Genomic_DNA"/>
</dbReference>
<keyword evidence="4" id="KW-0646">Protease inhibitor</keyword>
<evidence type="ECO:0000256" key="10">
    <source>
        <dbReference type="ARBA" id="ARBA00023084"/>
    </source>
</evidence>
<evidence type="ECO:0000256" key="4">
    <source>
        <dbReference type="ARBA" id="ARBA00022690"/>
    </source>
</evidence>
<dbReference type="InterPro" id="IPR002395">
    <property type="entry name" value="Kininogen"/>
</dbReference>
<dbReference type="AlphaFoldDB" id="A0AAU9ZHT7"/>
<feature type="domain" description="Cystatin kininogen-type" evidence="16">
    <location>
        <begin position="28"/>
        <end position="132"/>
    </location>
</feature>
<evidence type="ECO:0000313" key="18">
    <source>
        <dbReference type="Proteomes" id="UP001152836"/>
    </source>
</evidence>
<evidence type="ECO:0000256" key="7">
    <source>
        <dbReference type="ARBA" id="ARBA00022729"/>
    </source>
</evidence>
<evidence type="ECO:0000256" key="15">
    <source>
        <dbReference type="SAM" id="SignalP"/>
    </source>
</evidence>
<evidence type="ECO:0000256" key="3">
    <source>
        <dbReference type="ARBA" id="ARBA00022525"/>
    </source>
</evidence>
<feature type="compositionally biased region" description="Polar residues" evidence="14">
    <location>
        <begin position="390"/>
        <end position="411"/>
    </location>
</feature>
<feature type="compositionally biased region" description="Polar residues" evidence="14">
    <location>
        <begin position="522"/>
        <end position="539"/>
    </location>
</feature>
<dbReference type="InterPro" id="IPR018073">
    <property type="entry name" value="Prot_inh_cystat_CS"/>
</dbReference>
<keyword evidence="2" id="KW-0840">Vasodilator</keyword>
<keyword evidence="11" id="KW-1015">Disulfide bond</keyword>